<dbReference type="GO" id="GO:0006355">
    <property type="term" value="P:regulation of DNA-templated transcription"/>
    <property type="evidence" value="ECO:0007669"/>
    <property type="project" value="InterPro"/>
</dbReference>
<keyword evidence="3" id="KW-0804">Transcription</keyword>
<feature type="transmembrane region" description="Helical" evidence="5">
    <location>
        <begin position="255"/>
        <end position="279"/>
    </location>
</feature>
<dbReference type="PROSITE" id="PS00622">
    <property type="entry name" value="HTH_LUXR_1"/>
    <property type="match status" value="1"/>
</dbReference>
<accession>A0A4T9T7C7</accession>
<name>A0A4T9T7C7_9ACTN</name>
<feature type="transmembrane region" description="Helical" evidence="5">
    <location>
        <begin position="142"/>
        <end position="161"/>
    </location>
</feature>
<evidence type="ECO:0000256" key="1">
    <source>
        <dbReference type="ARBA" id="ARBA00023015"/>
    </source>
</evidence>
<dbReference type="OrthoDB" id="9808843at2"/>
<evidence type="ECO:0000313" key="8">
    <source>
        <dbReference type="Proteomes" id="UP000309454"/>
    </source>
</evidence>
<keyword evidence="2" id="KW-0238">DNA-binding</keyword>
<keyword evidence="5" id="KW-0812">Transmembrane</keyword>
<comment type="caution">
    <text evidence="7">The sequence shown here is derived from an EMBL/GenBank/DDBJ whole genome shotgun (WGS) entry which is preliminary data.</text>
</comment>
<dbReference type="Gene3D" id="1.10.10.10">
    <property type="entry name" value="Winged helix-like DNA-binding domain superfamily/Winged helix DNA-binding domain"/>
    <property type="match status" value="1"/>
</dbReference>
<dbReference type="SUPFAM" id="SSF46894">
    <property type="entry name" value="C-terminal effector domain of the bipartite response regulators"/>
    <property type="match status" value="1"/>
</dbReference>
<feature type="transmembrane region" description="Helical" evidence="5">
    <location>
        <begin position="167"/>
        <end position="185"/>
    </location>
</feature>
<dbReference type="PANTHER" id="PTHR44688">
    <property type="entry name" value="DNA-BINDING TRANSCRIPTIONAL ACTIVATOR DEVR_DOSR"/>
    <property type="match status" value="1"/>
</dbReference>
<feature type="region of interest" description="Disordered" evidence="4">
    <location>
        <begin position="435"/>
        <end position="460"/>
    </location>
</feature>
<feature type="transmembrane region" description="Helical" evidence="5">
    <location>
        <begin position="370"/>
        <end position="392"/>
    </location>
</feature>
<feature type="transmembrane region" description="Helical" evidence="5">
    <location>
        <begin position="110"/>
        <end position="130"/>
    </location>
</feature>
<evidence type="ECO:0000256" key="4">
    <source>
        <dbReference type="SAM" id="MobiDB-lite"/>
    </source>
</evidence>
<feature type="transmembrane region" description="Helical" evidence="5">
    <location>
        <begin position="17"/>
        <end position="34"/>
    </location>
</feature>
<feature type="domain" description="HTH luxR-type" evidence="6">
    <location>
        <begin position="470"/>
        <end position="534"/>
    </location>
</feature>
<keyword evidence="5" id="KW-1133">Transmembrane helix</keyword>
<dbReference type="InterPro" id="IPR016032">
    <property type="entry name" value="Sig_transdc_resp-reg_C-effctor"/>
</dbReference>
<evidence type="ECO:0000256" key="3">
    <source>
        <dbReference type="ARBA" id="ARBA00023163"/>
    </source>
</evidence>
<proteinExistence type="predicted"/>
<keyword evidence="5" id="KW-0472">Membrane</keyword>
<feature type="transmembrane region" description="Helical" evidence="5">
    <location>
        <begin position="311"/>
        <end position="335"/>
    </location>
</feature>
<sequence>MAASTVRGIVRKVGEDIPGTAIAAMGVALAIYAFEANRMASFQNVPSPSVMNSVSQFASVAVLVALALCYRARPSLRIHRHPLAGFAIAGLLSGSLLLMSEITFSPPSQICLIAVVLSGMAKSLLSLCWVEALIPFRGRQYAVILALALAMTGGLNCFSAFIKQDAVMVLVAMIPLFSAACLYWFKDKQDSFDAPMGGSLGSNGSRRRNALKEPGPYSRGLVLIFLAPLPLYTFSFGFIHYAWVPFQDGGGTSLVIQMAAGLGTALAGAFLLLLISYFWGPKKLELYNMFILFLLGVTLYVSTMFSGMMPGLYIVPLNVAQKTALFLVFLAPFLVPAQRSSLAVAAIASALYSFGRGVTILAAGQLAQSAYSAAVLGAILLAGAALVTGMILNGNVPHDEMAGLGAGTGSDDGTRAARLSRAAISGAIGTPANQVLQGSAPAETHRAPGEPAAEEPPLSEEERVALSCDTIARSHGLTGREREILQLLARGMTAGAIAEELTVSTSTVKTHMRNVYAKLDIHTQNELLIMVHRG</sequence>
<dbReference type="Proteomes" id="UP000309454">
    <property type="component" value="Unassembled WGS sequence"/>
</dbReference>
<dbReference type="PROSITE" id="PS50043">
    <property type="entry name" value="HTH_LUXR_2"/>
    <property type="match status" value="1"/>
</dbReference>
<keyword evidence="8" id="KW-1185">Reference proteome</keyword>
<gene>
    <name evidence="7" type="ORF">E5982_05005</name>
</gene>
<evidence type="ECO:0000256" key="2">
    <source>
        <dbReference type="ARBA" id="ARBA00023125"/>
    </source>
</evidence>
<dbReference type="InterPro" id="IPR000792">
    <property type="entry name" value="Tscrpt_reg_LuxR_C"/>
</dbReference>
<feature type="transmembrane region" description="Helical" evidence="5">
    <location>
        <begin position="221"/>
        <end position="243"/>
    </location>
</feature>
<feature type="transmembrane region" description="Helical" evidence="5">
    <location>
        <begin position="286"/>
        <end position="305"/>
    </location>
</feature>
<evidence type="ECO:0000256" key="5">
    <source>
        <dbReference type="SAM" id="Phobius"/>
    </source>
</evidence>
<dbReference type="GO" id="GO:0003677">
    <property type="term" value="F:DNA binding"/>
    <property type="evidence" value="ECO:0007669"/>
    <property type="project" value="UniProtKB-KW"/>
</dbReference>
<organism evidence="7 8">
    <name type="scientific">Parvibacter caecicola</name>
    <dbReference type="NCBI Taxonomy" id="747645"/>
    <lineage>
        <taxon>Bacteria</taxon>
        <taxon>Bacillati</taxon>
        <taxon>Actinomycetota</taxon>
        <taxon>Coriobacteriia</taxon>
        <taxon>Coriobacteriales</taxon>
        <taxon>Coriobacteriaceae</taxon>
        <taxon>Parvibacter</taxon>
    </lineage>
</organism>
<feature type="transmembrane region" description="Helical" evidence="5">
    <location>
        <begin position="83"/>
        <end position="104"/>
    </location>
</feature>
<dbReference type="EMBL" id="SSTM01000003">
    <property type="protein sequence ID" value="TJW10644.1"/>
    <property type="molecule type" value="Genomic_DNA"/>
</dbReference>
<dbReference type="Pfam" id="PF00196">
    <property type="entry name" value="GerE"/>
    <property type="match status" value="1"/>
</dbReference>
<dbReference type="InterPro" id="IPR036388">
    <property type="entry name" value="WH-like_DNA-bd_sf"/>
</dbReference>
<dbReference type="RefSeq" id="WP_136845687.1">
    <property type="nucleotide sequence ID" value="NZ_CANPEU010000037.1"/>
</dbReference>
<dbReference type="CDD" id="cd06170">
    <property type="entry name" value="LuxR_C_like"/>
    <property type="match status" value="1"/>
</dbReference>
<protein>
    <recommendedName>
        <fullName evidence="6">HTH luxR-type domain-containing protein</fullName>
    </recommendedName>
</protein>
<evidence type="ECO:0000259" key="6">
    <source>
        <dbReference type="PROSITE" id="PS50043"/>
    </source>
</evidence>
<keyword evidence="1" id="KW-0805">Transcription regulation</keyword>
<feature type="transmembrane region" description="Helical" evidence="5">
    <location>
        <begin position="342"/>
        <end position="364"/>
    </location>
</feature>
<dbReference type="SMART" id="SM00421">
    <property type="entry name" value="HTH_LUXR"/>
    <property type="match status" value="1"/>
</dbReference>
<evidence type="ECO:0000313" key="7">
    <source>
        <dbReference type="EMBL" id="TJW10644.1"/>
    </source>
</evidence>
<reference evidence="7 8" key="1">
    <citation type="submission" date="2019-04" db="EMBL/GenBank/DDBJ databases">
        <title>Microbes associate with the intestines of laboratory mice.</title>
        <authorList>
            <person name="Navarre W."/>
            <person name="Wong E."/>
            <person name="Huang K.C."/>
            <person name="Tropini C."/>
            <person name="Ng K."/>
            <person name="Yu B."/>
        </authorList>
    </citation>
    <scope>NUCLEOTIDE SEQUENCE [LARGE SCALE GENOMIC DNA]</scope>
    <source>
        <strain evidence="7 8">NM48_B13</strain>
    </source>
</reference>
<dbReference type="AlphaFoldDB" id="A0A4T9T7C7"/>
<dbReference type="PANTHER" id="PTHR44688:SF16">
    <property type="entry name" value="DNA-BINDING TRANSCRIPTIONAL ACTIVATOR DEVR_DOSR"/>
    <property type="match status" value="1"/>
</dbReference>
<feature type="transmembrane region" description="Helical" evidence="5">
    <location>
        <begin position="54"/>
        <end position="71"/>
    </location>
</feature>
<dbReference type="PRINTS" id="PR00038">
    <property type="entry name" value="HTHLUXR"/>
</dbReference>